<dbReference type="EMBL" id="AHOM02000001">
    <property type="protein sequence ID" value="EJZ43877.1"/>
    <property type="molecule type" value="Genomic_DNA"/>
</dbReference>
<keyword evidence="1" id="KW-1133">Transmembrane helix</keyword>
<evidence type="ECO:0000313" key="2">
    <source>
        <dbReference type="EMBL" id="EJZ43877.1"/>
    </source>
</evidence>
<dbReference type="Proteomes" id="UP000018720">
    <property type="component" value="Unassembled WGS sequence"/>
</dbReference>
<accession>A0ABN0HE37</accession>
<dbReference type="RefSeq" id="WP_008588934.1">
    <property type="nucleotide sequence ID" value="NZ_AHOM02000001.1"/>
</dbReference>
<keyword evidence="3" id="KW-1185">Reference proteome</keyword>
<proteinExistence type="predicted"/>
<evidence type="ECO:0000313" key="3">
    <source>
        <dbReference type="Proteomes" id="UP000018720"/>
    </source>
</evidence>
<organism evidence="2 3">
    <name type="scientific">Leptospira licerasiae str. MMD4847</name>
    <dbReference type="NCBI Taxonomy" id="1049971"/>
    <lineage>
        <taxon>Bacteria</taxon>
        <taxon>Pseudomonadati</taxon>
        <taxon>Spirochaetota</taxon>
        <taxon>Spirochaetia</taxon>
        <taxon>Leptospirales</taxon>
        <taxon>Leptospiraceae</taxon>
        <taxon>Leptospira</taxon>
    </lineage>
</organism>
<evidence type="ECO:0000256" key="1">
    <source>
        <dbReference type="SAM" id="Phobius"/>
    </source>
</evidence>
<protein>
    <submittedName>
        <fullName evidence="2">Uncharacterized protein</fullName>
    </submittedName>
</protein>
<keyword evidence="1" id="KW-0472">Membrane</keyword>
<name>A0ABN0HE37_9LEPT</name>
<comment type="caution">
    <text evidence="2">The sequence shown here is derived from an EMBL/GenBank/DDBJ whole genome shotgun (WGS) entry which is preliminary data.</text>
</comment>
<keyword evidence="1" id="KW-0812">Transmembrane</keyword>
<gene>
    <name evidence="2" type="ORF">LEP1GSC178_2013</name>
</gene>
<sequence length="162" mass="18642">MKFGEQNTQREESKSNRLEWRKYSVVVLFLIFMLYLSWIEIEQAPKNRSLLQAEFDLIRPLPSAVLVESSAIVKSGHGTVGSTYRTSDSVSDIFAYYSNELQMRGWQYYGERAIKDWGRDFGGKILEFCKGQYMTSIQYAGKHASYGWTFGVDVSFGSNHCK</sequence>
<reference evidence="2 3" key="1">
    <citation type="submission" date="2012-08" db="EMBL/GenBank/DDBJ databases">
        <authorList>
            <person name="Harkins D.M."/>
            <person name="Durkin A.S."/>
            <person name="Selengut J.D."/>
            <person name="Sanka R."/>
            <person name="DePew J."/>
            <person name="Purushe J."/>
            <person name="Matthias M.A."/>
            <person name="Vinetz J.M."/>
            <person name="Sutton G.G."/>
            <person name="Nelson W.C."/>
            <person name="Fouts D.E."/>
        </authorList>
    </citation>
    <scope>NUCLEOTIDE SEQUENCE [LARGE SCALE GENOMIC DNA]</scope>
    <source>
        <strain evidence="2 3">MMD4847</strain>
    </source>
</reference>
<feature type="transmembrane region" description="Helical" evidence="1">
    <location>
        <begin position="20"/>
        <end position="39"/>
    </location>
</feature>